<proteinExistence type="predicted"/>
<protein>
    <submittedName>
        <fullName evidence="4">GRAM_POS_ANCHORING domain-containing protein</fullName>
    </submittedName>
</protein>
<keyword evidence="1" id="KW-0812">Transmembrane</keyword>
<keyword evidence="3" id="KW-1185">Reference proteome</keyword>
<dbReference type="WBParaSite" id="HPLM_0002158901-mRNA-1">
    <property type="protein sequence ID" value="HPLM_0002158901-mRNA-1"/>
    <property type="gene ID" value="HPLM_0002158901"/>
</dbReference>
<dbReference type="EMBL" id="UZAF01023675">
    <property type="protein sequence ID" value="VDO90850.1"/>
    <property type="molecule type" value="Genomic_DNA"/>
</dbReference>
<reference evidence="2 3" key="2">
    <citation type="submission" date="2018-11" db="EMBL/GenBank/DDBJ databases">
        <authorList>
            <consortium name="Pathogen Informatics"/>
        </authorList>
    </citation>
    <scope>NUCLEOTIDE SEQUENCE [LARGE SCALE GENOMIC DNA]</scope>
    <source>
        <strain evidence="2 3">MHpl1</strain>
    </source>
</reference>
<evidence type="ECO:0000313" key="2">
    <source>
        <dbReference type="EMBL" id="VDO90850.1"/>
    </source>
</evidence>
<keyword evidence="1" id="KW-1133">Transmembrane helix</keyword>
<name>A0A0N4XB44_HAEPC</name>
<organism evidence="4">
    <name type="scientific">Haemonchus placei</name>
    <name type="common">Barber's pole worm</name>
    <dbReference type="NCBI Taxonomy" id="6290"/>
    <lineage>
        <taxon>Eukaryota</taxon>
        <taxon>Metazoa</taxon>
        <taxon>Ecdysozoa</taxon>
        <taxon>Nematoda</taxon>
        <taxon>Chromadorea</taxon>
        <taxon>Rhabditida</taxon>
        <taxon>Rhabditina</taxon>
        <taxon>Rhabditomorpha</taxon>
        <taxon>Strongyloidea</taxon>
        <taxon>Trichostrongylidae</taxon>
        <taxon>Haemonchus</taxon>
    </lineage>
</organism>
<feature type="transmembrane region" description="Helical" evidence="1">
    <location>
        <begin position="79"/>
        <end position="99"/>
    </location>
</feature>
<evidence type="ECO:0000313" key="3">
    <source>
        <dbReference type="Proteomes" id="UP000268014"/>
    </source>
</evidence>
<keyword evidence="1" id="KW-0472">Membrane</keyword>
<dbReference type="AlphaFoldDB" id="A0A0N4XB44"/>
<dbReference type="Proteomes" id="UP000268014">
    <property type="component" value="Unassembled WGS sequence"/>
</dbReference>
<sequence>MDRGKLTERKRNNNKQIHQMKKLALTLAIVLGMAMTTFAQGGGIFGMGETRGESYSTRADGDGPMIALPGEHGLDGDQGATPVGSGLAVLIGFGAAYALKKRNEK</sequence>
<accession>A0A0N4XB44</accession>
<evidence type="ECO:0000256" key="1">
    <source>
        <dbReference type="SAM" id="Phobius"/>
    </source>
</evidence>
<reference evidence="4" key="1">
    <citation type="submission" date="2017-02" db="UniProtKB">
        <authorList>
            <consortium name="WormBaseParasite"/>
        </authorList>
    </citation>
    <scope>IDENTIFICATION</scope>
</reference>
<evidence type="ECO:0000313" key="4">
    <source>
        <dbReference type="WBParaSite" id="HPLM_0002158901-mRNA-1"/>
    </source>
</evidence>
<gene>
    <name evidence="2" type="ORF">HPLM_LOCUS21578</name>
</gene>